<evidence type="ECO:0000256" key="1">
    <source>
        <dbReference type="SAM" id="MobiDB-lite"/>
    </source>
</evidence>
<feature type="compositionally biased region" description="Basic and acidic residues" evidence="1">
    <location>
        <begin position="169"/>
        <end position="180"/>
    </location>
</feature>
<feature type="compositionally biased region" description="Basic residues" evidence="1">
    <location>
        <begin position="29"/>
        <end position="39"/>
    </location>
</feature>
<feature type="region of interest" description="Disordered" evidence="1">
    <location>
        <begin position="1"/>
        <end position="191"/>
    </location>
</feature>
<name>A0A5A7S3E5_9NOCA</name>
<reference evidence="3 4" key="1">
    <citation type="submission" date="2019-07" db="EMBL/GenBank/DDBJ databases">
        <title>Rhodococcus cavernicolus sp. nov., isolated from a cave.</title>
        <authorList>
            <person name="Lee S.D."/>
        </authorList>
    </citation>
    <scope>NUCLEOTIDE SEQUENCE [LARGE SCALE GENOMIC DNA]</scope>
    <source>
        <strain evidence="3 4">C1-24</strain>
    </source>
</reference>
<evidence type="ECO:0000313" key="4">
    <source>
        <dbReference type="Proteomes" id="UP000322244"/>
    </source>
</evidence>
<comment type="caution">
    <text evidence="3">The sequence shown here is derived from an EMBL/GenBank/DDBJ whole genome shotgun (WGS) entry which is preliminary data.</text>
</comment>
<dbReference type="SUPFAM" id="SSF54427">
    <property type="entry name" value="NTF2-like"/>
    <property type="match status" value="1"/>
</dbReference>
<keyword evidence="2" id="KW-0812">Transmembrane</keyword>
<gene>
    <name evidence="3" type="ORF">FOY51_25275</name>
</gene>
<feature type="compositionally biased region" description="Low complexity" evidence="1">
    <location>
        <begin position="59"/>
        <end position="83"/>
    </location>
</feature>
<keyword evidence="4" id="KW-1185">Reference proteome</keyword>
<dbReference type="OrthoDB" id="4485830at2"/>
<sequence length="334" mass="35358">MADPKDDAEAPTEAIPVKRAPAKPPRQPRSAKKKNKKANVARQAVAEAPTEVIRKPEPKAAAPAKPSAPKTAEAPKPAEAATEVIAKEAPKPAEATTEVIKKPEPKAAAPAKPEPSAPKAAEAPTEVIAKPAPKPAPAPAPAKKQTPVVGKAPSPADGPTQALPIQKPQRVEPRRVEPQRVEPAPAPAPKKKHGRWFAAVAVALVAVAAVAYLTYYLMNKQDTTSPEGQIKQSIGTFVNALADGDIQTLRTHTCGPLADYYRTIPDDQFAEVYQVSKQQRNVPVVDSIDAVQITGNKAIAQVTAYTEADPSKKTARTLNLENSDQGWKVCDPPA</sequence>
<proteinExistence type="predicted"/>
<protein>
    <submittedName>
        <fullName evidence="3">Transcriptional regulator</fullName>
    </submittedName>
</protein>
<dbReference type="AlphaFoldDB" id="A0A5A7S3E5"/>
<keyword evidence="2" id="KW-1133">Transmembrane helix</keyword>
<organism evidence="3 4">
    <name type="scientific">Antrihabitans cavernicola</name>
    <dbReference type="NCBI Taxonomy" id="2495913"/>
    <lineage>
        <taxon>Bacteria</taxon>
        <taxon>Bacillati</taxon>
        <taxon>Actinomycetota</taxon>
        <taxon>Actinomycetes</taxon>
        <taxon>Mycobacteriales</taxon>
        <taxon>Nocardiaceae</taxon>
        <taxon>Antrihabitans</taxon>
    </lineage>
</organism>
<dbReference type="RefSeq" id="WP_149433043.1">
    <property type="nucleotide sequence ID" value="NZ_VLNY01000023.1"/>
</dbReference>
<dbReference type="EMBL" id="VLNY01000023">
    <property type="protein sequence ID" value="KAA0017055.1"/>
    <property type="molecule type" value="Genomic_DNA"/>
</dbReference>
<feature type="transmembrane region" description="Helical" evidence="2">
    <location>
        <begin position="196"/>
        <end position="218"/>
    </location>
</feature>
<dbReference type="InterPro" id="IPR032710">
    <property type="entry name" value="NTF2-like_dom_sf"/>
</dbReference>
<dbReference type="Proteomes" id="UP000322244">
    <property type="component" value="Unassembled WGS sequence"/>
</dbReference>
<keyword evidence="2" id="KW-0472">Membrane</keyword>
<accession>A0A5A7S3E5</accession>
<evidence type="ECO:0000313" key="3">
    <source>
        <dbReference type="EMBL" id="KAA0017055.1"/>
    </source>
</evidence>
<evidence type="ECO:0000256" key="2">
    <source>
        <dbReference type="SAM" id="Phobius"/>
    </source>
</evidence>